<protein>
    <recommendedName>
        <fullName evidence="4">DUF4890 domain-containing protein</fullName>
    </recommendedName>
</protein>
<name>A0A916UFS9_9SPHI</name>
<evidence type="ECO:0008006" key="4">
    <source>
        <dbReference type="Google" id="ProtNLM"/>
    </source>
</evidence>
<reference evidence="2" key="1">
    <citation type="journal article" date="2014" name="Int. J. Syst. Evol. Microbiol.">
        <title>Complete genome sequence of Corynebacterium casei LMG S-19264T (=DSM 44701T), isolated from a smear-ripened cheese.</title>
        <authorList>
            <consortium name="US DOE Joint Genome Institute (JGI-PGF)"/>
            <person name="Walter F."/>
            <person name="Albersmeier A."/>
            <person name="Kalinowski J."/>
            <person name="Ruckert C."/>
        </authorList>
    </citation>
    <scope>NUCLEOTIDE SEQUENCE</scope>
    <source>
        <strain evidence="2">CGMCC 1.15343</strain>
    </source>
</reference>
<gene>
    <name evidence="2" type="ORF">GCM10011387_26340</name>
</gene>
<sequence>MKKIILSLAIAVSAITAGYAQTTDRKPVDPAQRAERVASQLQQKLSLTDTQKAEVYKIEVEKLKKQADWRKERSKEMKKVSEARKAEMQASEEKLAKVLTADQKAKYESMKAERKEKMKDRQPRKGRRPMERKTTSTQNT</sequence>
<dbReference type="RefSeq" id="WP_188627388.1">
    <property type="nucleotide sequence ID" value="NZ_BMIL01000009.1"/>
</dbReference>
<feature type="compositionally biased region" description="Basic and acidic residues" evidence="1">
    <location>
        <begin position="69"/>
        <end position="96"/>
    </location>
</feature>
<proteinExistence type="predicted"/>
<reference evidence="2" key="2">
    <citation type="submission" date="2020-09" db="EMBL/GenBank/DDBJ databases">
        <authorList>
            <person name="Sun Q."/>
            <person name="Zhou Y."/>
        </authorList>
    </citation>
    <scope>NUCLEOTIDE SEQUENCE</scope>
    <source>
        <strain evidence="2">CGMCC 1.15343</strain>
    </source>
</reference>
<evidence type="ECO:0000313" key="3">
    <source>
        <dbReference type="Proteomes" id="UP000651668"/>
    </source>
</evidence>
<feature type="compositionally biased region" description="Basic and acidic residues" evidence="1">
    <location>
        <begin position="103"/>
        <end position="134"/>
    </location>
</feature>
<evidence type="ECO:0000313" key="2">
    <source>
        <dbReference type="EMBL" id="GGC71553.1"/>
    </source>
</evidence>
<evidence type="ECO:0000256" key="1">
    <source>
        <dbReference type="SAM" id="MobiDB-lite"/>
    </source>
</evidence>
<dbReference type="EMBL" id="BMIL01000009">
    <property type="protein sequence ID" value="GGC71553.1"/>
    <property type="molecule type" value="Genomic_DNA"/>
</dbReference>
<accession>A0A916UFS9</accession>
<feature type="region of interest" description="Disordered" evidence="1">
    <location>
        <begin position="69"/>
        <end position="140"/>
    </location>
</feature>
<dbReference type="Proteomes" id="UP000651668">
    <property type="component" value="Unassembled WGS sequence"/>
</dbReference>
<organism evidence="2 3">
    <name type="scientific">Pedobacter quisquiliarum</name>
    <dbReference type="NCBI Taxonomy" id="1834438"/>
    <lineage>
        <taxon>Bacteria</taxon>
        <taxon>Pseudomonadati</taxon>
        <taxon>Bacteroidota</taxon>
        <taxon>Sphingobacteriia</taxon>
        <taxon>Sphingobacteriales</taxon>
        <taxon>Sphingobacteriaceae</taxon>
        <taxon>Pedobacter</taxon>
    </lineage>
</organism>
<keyword evidence="3" id="KW-1185">Reference proteome</keyword>
<dbReference type="AlphaFoldDB" id="A0A916UFS9"/>
<comment type="caution">
    <text evidence="2">The sequence shown here is derived from an EMBL/GenBank/DDBJ whole genome shotgun (WGS) entry which is preliminary data.</text>
</comment>